<dbReference type="InterPro" id="IPR044639">
    <property type="entry name" value="CGS1/2"/>
</dbReference>
<dbReference type="GO" id="GO:0019346">
    <property type="term" value="P:transsulfuration"/>
    <property type="evidence" value="ECO:0007669"/>
    <property type="project" value="InterPro"/>
</dbReference>
<dbReference type="EMBL" id="SSMQ01000017">
    <property type="protein sequence ID" value="TKD07318.1"/>
    <property type="molecule type" value="Genomic_DNA"/>
</dbReference>
<dbReference type="OrthoDB" id="9805807at2"/>
<dbReference type="Proteomes" id="UP000309215">
    <property type="component" value="Unassembled WGS sequence"/>
</dbReference>
<dbReference type="CDD" id="cd00614">
    <property type="entry name" value="CGS_like"/>
    <property type="match status" value="1"/>
</dbReference>
<gene>
    <name evidence="5" type="ORF">E8A74_17855</name>
</gene>
<comment type="similarity">
    <text evidence="4">Belongs to the trans-sulfuration enzymes family.</text>
</comment>
<protein>
    <submittedName>
        <fullName evidence="5">Aminotransferase class I/II-fold pyridoxal phosphate-dependent enzyme</fullName>
    </submittedName>
</protein>
<dbReference type="AlphaFoldDB" id="A0A4U1JBW9"/>
<dbReference type="PIRSF" id="PIRSF001434">
    <property type="entry name" value="CGS"/>
    <property type="match status" value="1"/>
</dbReference>
<dbReference type="PANTHER" id="PTHR43379:SF1">
    <property type="entry name" value="CYSTATHIONINE GAMMA-SYNTHASE 1, CHLOROPLASTIC-RELATED"/>
    <property type="match status" value="1"/>
</dbReference>
<proteinExistence type="inferred from homology"/>
<keyword evidence="5" id="KW-0808">Transferase</keyword>
<comment type="caution">
    <text evidence="5">The sequence shown here is derived from an EMBL/GenBank/DDBJ whole genome shotgun (WGS) entry which is preliminary data.</text>
</comment>
<dbReference type="InterPro" id="IPR015421">
    <property type="entry name" value="PyrdxlP-dep_Trfase_major"/>
</dbReference>
<feature type="modified residue" description="N6-(pyridoxal phosphate)lysine" evidence="3">
    <location>
        <position position="211"/>
    </location>
</feature>
<dbReference type="SUPFAM" id="SSF53383">
    <property type="entry name" value="PLP-dependent transferases"/>
    <property type="match status" value="1"/>
</dbReference>
<sequence length="398" mass="42217">MKTALPTSTDAVHAGERVDRPDHTLAPSIALTATYTFADSDDLERFMRGEDPDPGRLDYGRYGNPTVREVEARIAALDGTEDALLFPSGMAALTTTILALVKAGDDVVLFRDTYRRTRQFVVKMLSRLGVSHTLLEPGDLDGLAAAIGPKTRLVITEMPTNPYLRCVDVERLAEICKKTRAKTLVDATFATPINAMFSAMGIDLVVHSATKYLGGHNDVLGGSVSGPSSLLSVVHEARDVLGGVSDPHAAMLIGRGMKTLSLRVARQNQTALEVARALEAHPAVERVYYPMLESHPDHAIAKKHLAGGGGVVSFVVRGGKDGARRVVDACKLARIAPSLGGVETLIEQPAIMSYSELGPEELVAVGIAPGLVRLAVGIEETEDVVGDLLQAMDAAAGA</sequence>
<dbReference type="Gene3D" id="3.90.1150.10">
    <property type="entry name" value="Aspartate Aminotransferase, domain 1"/>
    <property type="match status" value="1"/>
</dbReference>
<organism evidence="5 6">
    <name type="scientific">Polyangium fumosum</name>
    <dbReference type="NCBI Taxonomy" id="889272"/>
    <lineage>
        <taxon>Bacteria</taxon>
        <taxon>Pseudomonadati</taxon>
        <taxon>Myxococcota</taxon>
        <taxon>Polyangia</taxon>
        <taxon>Polyangiales</taxon>
        <taxon>Polyangiaceae</taxon>
        <taxon>Polyangium</taxon>
    </lineage>
</organism>
<dbReference type="RefSeq" id="WP_136930233.1">
    <property type="nucleotide sequence ID" value="NZ_SSMQ01000017.1"/>
</dbReference>
<dbReference type="PANTHER" id="PTHR43379">
    <property type="entry name" value="CYSTATHIONINE GAMMA-SYNTHASE"/>
    <property type="match status" value="1"/>
</dbReference>
<dbReference type="GO" id="GO:0009086">
    <property type="term" value="P:methionine biosynthetic process"/>
    <property type="evidence" value="ECO:0007669"/>
    <property type="project" value="InterPro"/>
</dbReference>
<comment type="cofactor">
    <cofactor evidence="1 4">
        <name>pyridoxal 5'-phosphate</name>
        <dbReference type="ChEBI" id="CHEBI:597326"/>
    </cofactor>
</comment>
<dbReference type="InterPro" id="IPR015424">
    <property type="entry name" value="PyrdxlP-dep_Trfase"/>
</dbReference>
<name>A0A4U1JBW9_9BACT</name>
<dbReference type="InterPro" id="IPR054542">
    <property type="entry name" value="Cys_met_metab_PP"/>
</dbReference>
<keyword evidence="2 3" id="KW-0663">Pyridoxal phosphate</keyword>
<dbReference type="FunFam" id="3.90.1150.10:FF:000033">
    <property type="entry name" value="Cystathionine gamma-synthase"/>
    <property type="match status" value="1"/>
</dbReference>
<keyword evidence="5" id="KW-0032">Aminotransferase</keyword>
<evidence type="ECO:0000256" key="3">
    <source>
        <dbReference type="PIRSR" id="PIRSR001434-2"/>
    </source>
</evidence>
<dbReference type="Pfam" id="PF01053">
    <property type="entry name" value="Cys_Met_Meta_PP"/>
    <property type="match status" value="1"/>
</dbReference>
<dbReference type="PROSITE" id="PS00868">
    <property type="entry name" value="CYS_MET_METAB_PP"/>
    <property type="match status" value="1"/>
</dbReference>
<dbReference type="FunFam" id="3.40.640.10:FF:000046">
    <property type="entry name" value="Cystathionine gamma-lyase"/>
    <property type="match status" value="1"/>
</dbReference>
<evidence type="ECO:0000256" key="1">
    <source>
        <dbReference type="ARBA" id="ARBA00001933"/>
    </source>
</evidence>
<dbReference type="InterPro" id="IPR015422">
    <property type="entry name" value="PyrdxlP-dep_Trfase_small"/>
</dbReference>
<dbReference type="GO" id="GO:0030170">
    <property type="term" value="F:pyridoxal phosphate binding"/>
    <property type="evidence" value="ECO:0007669"/>
    <property type="project" value="InterPro"/>
</dbReference>
<dbReference type="InterPro" id="IPR000277">
    <property type="entry name" value="Cys/Met-Metab_PyrdxlP-dep_enz"/>
</dbReference>
<dbReference type="Gene3D" id="3.40.640.10">
    <property type="entry name" value="Type I PLP-dependent aspartate aminotransferase-like (Major domain)"/>
    <property type="match status" value="1"/>
</dbReference>
<evidence type="ECO:0000256" key="2">
    <source>
        <dbReference type="ARBA" id="ARBA00022898"/>
    </source>
</evidence>
<evidence type="ECO:0000313" key="5">
    <source>
        <dbReference type="EMBL" id="TKD07318.1"/>
    </source>
</evidence>
<dbReference type="GO" id="GO:0008483">
    <property type="term" value="F:transaminase activity"/>
    <property type="evidence" value="ECO:0007669"/>
    <property type="project" value="UniProtKB-KW"/>
</dbReference>
<dbReference type="GO" id="GO:0003962">
    <property type="term" value="F:cystathionine gamma-synthase activity"/>
    <property type="evidence" value="ECO:0007669"/>
    <property type="project" value="InterPro"/>
</dbReference>
<evidence type="ECO:0000256" key="4">
    <source>
        <dbReference type="RuleBase" id="RU362118"/>
    </source>
</evidence>
<reference evidence="5 6" key="1">
    <citation type="submission" date="2019-04" db="EMBL/GenBank/DDBJ databases">
        <authorList>
            <person name="Li Y."/>
            <person name="Wang J."/>
        </authorList>
    </citation>
    <scope>NUCLEOTIDE SEQUENCE [LARGE SCALE GENOMIC DNA]</scope>
    <source>
        <strain evidence="5 6">DSM 14668</strain>
    </source>
</reference>
<accession>A0A4U1JBW9</accession>
<keyword evidence="6" id="KW-1185">Reference proteome</keyword>
<evidence type="ECO:0000313" key="6">
    <source>
        <dbReference type="Proteomes" id="UP000309215"/>
    </source>
</evidence>